<proteinExistence type="predicted"/>
<evidence type="ECO:0000313" key="1">
    <source>
        <dbReference type="EMBL" id="EEX17546.1"/>
    </source>
</evidence>
<reference evidence="1 2" key="1">
    <citation type="submission" date="2009-09" db="EMBL/GenBank/DDBJ databases">
        <authorList>
            <person name="Weinstock G."/>
            <person name="Sodergren E."/>
            <person name="Clifton S."/>
            <person name="Fulton L."/>
            <person name="Fulton B."/>
            <person name="Courtney L."/>
            <person name="Fronick C."/>
            <person name="Harrison M."/>
            <person name="Strong C."/>
            <person name="Farmer C."/>
            <person name="Delahaunty K."/>
            <person name="Markovic C."/>
            <person name="Hall O."/>
            <person name="Minx P."/>
            <person name="Tomlinson C."/>
            <person name="Mitreva M."/>
            <person name="Nelson J."/>
            <person name="Hou S."/>
            <person name="Wollam A."/>
            <person name="Pepin K.H."/>
            <person name="Johnson M."/>
            <person name="Bhonagiri V."/>
            <person name="Nash W.E."/>
            <person name="Warren W."/>
            <person name="Chinwalla A."/>
            <person name="Mardis E.R."/>
            <person name="Wilson R.K."/>
        </authorList>
    </citation>
    <scope>NUCLEOTIDE SEQUENCE [LARGE SCALE GENOMIC DNA]</scope>
    <source>
        <strain evidence="1 2">F0319</strain>
    </source>
</reference>
<protein>
    <submittedName>
        <fullName evidence="1">Uncharacterized protein</fullName>
    </submittedName>
</protein>
<dbReference type="EMBL" id="ACVA01000064">
    <property type="protein sequence ID" value="EEX17546.1"/>
    <property type="molecule type" value="Genomic_DNA"/>
</dbReference>
<comment type="caution">
    <text evidence="1">The sequence shown here is derived from an EMBL/GenBank/DDBJ whole genome shotgun (WGS) entry which is preliminary data.</text>
</comment>
<sequence length="44" mass="5163">MSSHCIVYCARKPVKEHKQTIIDSKYFIFIDAKIVFYVDIEPVS</sequence>
<evidence type="ECO:0000313" key="2">
    <source>
        <dbReference type="Proteomes" id="UP000003327"/>
    </source>
</evidence>
<dbReference type="HOGENOM" id="CLU_3220367_0_0_10"/>
<dbReference type="Proteomes" id="UP000003327">
    <property type="component" value="Unassembled WGS sequence"/>
</dbReference>
<dbReference type="STRING" id="649761.HMPREF0973_02596"/>
<name>C9MSH7_9BACT</name>
<keyword evidence="2" id="KW-1185">Reference proteome</keyword>
<gene>
    <name evidence="1" type="ORF">HMPREF0973_02596</name>
</gene>
<accession>C9MSH7</accession>
<dbReference type="AlphaFoldDB" id="C9MSH7"/>
<organism evidence="1 2">
    <name type="scientific">Prevotella veroralis F0319</name>
    <dbReference type="NCBI Taxonomy" id="649761"/>
    <lineage>
        <taxon>Bacteria</taxon>
        <taxon>Pseudomonadati</taxon>
        <taxon>Bacteroidota</taxon>
        <taxon>Bacteroidia</taxon>
        <taxon>Bacteroidales</taxon>
        <taxon>Prevotellaceae</taxon>
        <taxon>Prevotella</taxon>
    </lineage>
</organism>